<dbReference type="InterPro" id="IPR051786">
    <property type="entry name" value="ASN_synthetase/amidase"/>
</dbReference>
<keyword evidence="8" id="KW-0061">Asparagine biosynthesis</keyword>
<keyword evidence="6 8" id="KW-0315">Glutamine amidotransferase</keyword>
<evidence type="ECO:0000256" key="5">
    <source>
        <dbReference type="ARBA" id="ARBA00022840"/>
    </source>
</evidence>
<dbReference type="NCBIfam" id="TIGR01536">
    <property type="entry name" value="asn_synth_AEB"/>
    <property type="match status" value="1"/>
</dbReference>
<dbReference type="InterPro" id="IPR029055">
    <property type="entry name" value="Ntn_hydrolases_N"/>
</dbReference>
<dbReference type="PATRIC" id="fig|1618399.3.peg.251"/>
<dbReference type="InterPro" id="IPR014729">
    <property type="entry name" value="Rossmann-like_a/b/a_fold"/>
</dbReference>
<evidence type="ECO:0000256" key="9">
    <source>
        <dbReference type="PIRSR" id="PIRSR001589-2"/>
    </source>
</evidence>
<dbReference type="SUPFAM" id="SSF56235">
    <property type="entry name" value="N-terminal nucleophile aminohydrolases (Ntn hydrolases)"/>
    <property type="match status" value="1"/>
</dbReference>
<dbReference type="InterPro" id="IPR017932">
    <property type="entry name" value="GATase_2_dom"/>
</dbReference>
<accession>A0A0G1S951</accession>
<keyword evidence="8" id="KW-0028">Amino-acid biosynthesis</keyword>
<feature type="binding site" evidence="9">
    <location>
        <position position="102"/>
    </location>
    <ligand>
        <name>L-glutamine</name>
        <dbReference type="ChEBI" id="CHEBI:58359"/>
    </ligand>
</feature>
<dbReference type="GO" id="GO:0004066">
    <property type="term" value="F:asparagine synthase (glutamine-hydrolyzing) activity"/>
    <property type="evidence" value="ECO:0007669"/>
    <property type="project" value="UniProtKB-EC"/>
</dbReference>
<evidence type="ECO:0000313" key="13">
    <source>
        <dbReference type="Proteomes" id="UP000034510"/>
    </source>
</evidence>
<evidence type="ECO:0000256" key="4">
    <source>
        <dbReference type="ARBA" id="ARBA00022741"/>
    </source>
</evidence>
<sequence>MCGITGKIYLNKEKSVNANQIEEMAESIKHRGPDDSGIYISPDKKVGLGHRRLSIIDLSPLGHQPMNYLKRYWIVFNGEIYNYLEEKEKLIKVGYKFNSQSDTEVIMALYDKYDLKCLDHLRGMFSFAIYDGKEKTLFCARDRVGKKPFKYYLDNNVFMFGSELKAILTQTDYKRKPDFEAIYHYLTLQYVPSPMTGFEGIRKLEPAHYLFLNLKTKKIINKRYWMLDYSKKLNLGKTEWKKKIIDKLEESVRIRMLASDVPVGAFLSGGTDSSAVVAMMSRQSKTPIKTFTISFDEKIFDESKYARIISKKFKTDHTEFVVKPNAIKILPYLVKQYEEPYADSSALPTYYLSKMTRKAVTVALNGDGGDENFAGYERYSIQKIALFCERFGILNNILIKPISQVIYRILPTTFTERVARFSRMLIWDYRNRFIGFSAFFTEENKAQLYKNKPNLDTYQYMSRFFDQPKSTDRLDNTMYGDFASYLPECLLAKVDIATMSVALEGRSPFLDHEFLEMTAQIPNNLKIKGLNNLKYILKESLRGIIPGKVMDRPKRGFSVPIQKWFETDLNEYIKKQLLSKKSKIAKIFDQVYIRKMIEDHALGKVNYGHKLWALLTLELWFKEYFS</sequence>
<feature type="active site" description="For GATase activity" evidence="8">
    <location>
        <position position="2"/>
    </location>
</feature>
<comment type="caution">
    <text evidence="12">The sequence shown here is derived from an EMBL/GenBank/DDBJ whole genome shotgun (WGS) entry which is preliminary data.</text>
</comment>
<dbReference type="CDD" id="cd00712">
    <property type="entry name" value="AsnB"/>
    <property type="match status" value="1"/>
</dbReference>
<reference evidence="12 13" key="1">
    <citation type="journal article" date="2015" name="Nature">
        <title>rRNA introns, odd ribosomes, and small enigmatic genomes across a large radiation of phyla.</title>
        <authorList>
            <person name="Brown C.T."/>
            <person name="Hug L.A."/>
            <person name="Thomas B.C."/>
            <person name="Sharon I."/>
            <person name="Castelle C.J."/>
            <person name="Singh A."/>
            <person name="Wilkins M.J."/>
            <person name="Williams K.H."/>
            <person name="Banfield J.F."/>
        </authorList>
    </citation>
    <scope>NUCLEOTIDE SEQUENCE [LARGE SCALE GENOMIC DNA]</scope>
</reference>
<feature type="domain" description="Glutamine amidotransferase type-2" evidence="11">
    <location>
        <begin position="2"/>
        <end position="215"/>
    </location>
</feature>
<dbReference type="SUPFAM" id="SSF52402">
    <property type="entry name" value="Adenine nucleotide alpha hydrolases-like"/>
    <property type="match status" value="1"/>
</dbReference>
<evidence type="ECO:0000256" key="8">
    <source>
        <dbReference type="PIRSR" id="PIRSR001589-1"/>
    </source>
</evidence>
<dbReference type="GO" id="GO:0005524">
    <property type="term" value="F:ATP binding"/>
    <property type="evidence" value="ECO:0007669"/>
    <property type="project" value="UniProtKB-KW"/>
</dbReference>
<comment type="pathway">
    <text evidence="1">Amino-acid biosynthesis; L-asparagine biosynthesis; L-asparagine from L-aspartate (L-Gln route): step 1/1.</text>
</comment>
<dbReference type="Gene3D" id="3.60.20.10">
    <property type="entry name" value="Glutamine Phosphoribosylpyrophosphate, subunit 1, domain 1"/>
    <property type="match status" value="1"/>
</dbReference>
<dbReference type="AlphaFoldDB" id="A0A0G1S951"/>
<evidence type="ECO:0000256" key="2">
    <source>
        <dbReference type="ARBA" id="ARBA00005752"/>
    </source>
</evidence>
<dbReference type="InterPro" id="IPR001962">
    <property type="entry name" value="Asn_synthase"/>
</dbReference>
<evidence type="ECO:0000256" key="1">
    <source>
        <dbReference type="ARBA" id="ARBA00005187"/>
    </source>
</evidence>
<dbReference type="GO" id="GO:0005829">
    <property type="term" value="C:cytosol"/>
    <property type="evidence" value="ECO:0007669"/>
    <property type="project" value="TreeGrafter"/>
</dbReference>
<keyword evidence="4 9" id="KW-0547">Nucleotide-binding</keyword>
<comment type="catalytic activity">
    <reaction evidence="7">
        <text>L-aspartate + L-glutamine + ATP + H2O = L-asparagine + L-glutamate + AMP + diphosphate + H(+)</text>
        <dbReference type="Rhea" id="RHEA:12228"/>
        <dbReference type="ChEBI" id="CHEBI:15377"/>
        <dbReference type="ChEBI" id="CHEBI:15378"/>
        <dbReference type="ChEBI" id="CHEBI:29985"/>
        <dbReference type="ChEBI" id="CHEBI:29991"/>
        <dbReference type="ChEBI" id="CHEBI:30616"/>
        <dbReference type="ChEBI" id="CHEBI:33019"/>
        <dbReference type="ChEBI" id="CHEBI:58048"/>
        <dbReference type="ChEBI" id="CHEBI:58359"/>
        <dbReference type="ChEBI" id="CHEBI:456215"/>
        <dbReference type="EC" id="6.3.5.4"/>
    </reaction>
</comment>
<proteinExistence type="inferred from homology"/>
<evidence type="ECO:0000256" key="6">
    <source>
        <dbReference type="ARBA" id="ARBA00022962"/>
    </source>
</evidence>
<dbReference type="Proteomes" id="UP000034510">
    <property type="component" value="Unassembled WGS sequence"/>
</dbReference>
<dbReference type="InterPro" id="IPR033738">
    <property type="entry name" value="AsnB_N"/>
</dbReference>
<dbReference type="Pfam" id="PF13537">
    <property type="entry name" value="GATase_7"/>
    <property type="match status" value="1"/>
</dbReference>
<dbReference type="EC" id="6.3.5.4" evidence="3"/>
<evidence type="ECO:0000259" key="11">
    <source>
        <dbReference type="PROSITE" id="PS51278"/>
    </source>
</evidence>
<gene>
    <name evidence="12" type="ORF">UX41_C0011G0002</name>
</gene>
<comment type="similarity">
    <text evidence="2">Belongs to the asparagine synthetase family.</text>
</comment>
<organism evidence="12 13">
    <name type="scientific">Candidatus Collierbacteria bacterium GW2011_GWE1_46_18</name>
    <dbReference type="NCBI Taxonomy" id="1618399"/>
    <lineage>
        <taxon>Bacteria</taxon>
        <taxon>Candidatus Collieribacteriota</taxon>
    </lineage>
</organism>
<dbReference type="CDD" id="cd01991">
    <property type="entry name" value="Asn_synthase_B_C"/>
    <property type="match status" value="1"/>
</dbReference>
<dbReference type="InterPro" id="IPR006426">
    <property type="entry name" value="Asn_synth_AEB"/>
</dbReference>
<evidence type="ECO:0000256" key="3">
    <source>
        <dbReference type="ARBA" id="ARBA00012737"/>
    </source>
</evidence>
<dbReference type="PANTHER" id="PTHR43284:SF1">
    <property type="entry name" value="ASPARAGINE SYNTHETASE"/>
    <property type="match status" value="1"/>
</dbReference>
<dbReference type="PANTHER" id="PTHR43284">
    <property type="entry name" value="ASPARAGINE SYNTHETASE (GLUTAMINE-HYDROLYZING)"/>
    <property type="match status" value="1"/>
</dbReference>
<name>A0A0G1S951_9BACT</name>
<dbReference type="GO" id="GO:0006529">
    <property type="term" value="P:asparagine biosynthetic process"/>
    <property type="evidence" value="ECO:0007669"/>
    <property type="project" value="UniProtKB-KW"/>
</dbReference>
<dbReference type="PIRSF" id="PIRSF001589">
    <property type="entry name" value="Asn_synthetase_glu-h"/>
    <property type="match status" value="1"/>
</dbReference>
<dbReference type="Gene3D" id="3.40.50.620">
    <property type="entry name" value="HUPs"/>
    <property type="match status" value="1"/>
</dbReference>
<feature type="binding site" evidence="9">
    <location>
        <position position="293"/>
    </location>
    <ligand>
        <name>ATP</name>
        <dbReference type="ChEBI" id="CHEBI:30616"/>
    </ligand>
</feature>
<evidence type="ECO:0000256" key="7">
    <source>
        <dbReference type="ARBA" id="ARBA00048741"/>
    </source>
</evidence>
<evidence type="ECO:0000313" key="12">
    <source>
        <dbReference type="EMBL" id="KKU29830.1"/>
    </source>
</evidence>
<evidence type="ECO:0000256" key="10">
    <source>
        <dbReference type="PIRSR" id="PIRSR001589-3"/>
    </source>
</evidence>
<dbReference type="Pfam" id="PF00733">
    <property type="entry name" value="Asn_synthase"/>
    <property type="match status" value="1"/>
</dbReference>
<dbReference type="PROSITE" id="PS51278">
    <property type="entry name" value="GATASE_TYPE_2"/>
    <property type="match status" value="1"/>
</dbReference>
<protein>
    <recommendedName>
        <fullName evidence="3">asparagine synthase (glutamine-hydrolyzing)</fullName>
        <ecNumber evidence="3">6.3.5.4</ecNumber>
    </recommendedName>
</protein>
<keyword evidence="5 9" id="KW-0067">ATP-binding</keyword>
<feature type="site" description="Important for beta-aspartyl-AMP intermediate formation" evidence="10">
    <location>
        <position position="367"/>
    </location>
</feature>
<dbReference type="EMBL" id="LCMC01000011">
    <property type="protein sequence ID" value="KKU29830.1"/>
    <property type="molecule type" value="Genomic_DNA"/>
</dbReference>